<evidence type="ECO:0000313" key="2">
    <source>
        <dbReference type="Proteomes" id="UP000287910"/>
    </source>
</evidence>
<dbReference type="AlphaFoldDB" id="A0A3S0P3U4"/>
<organism evidence="1 2">
    <name type="scientific">Lysinibacillus antri</name>
    <dbReference type="NCBI Taxonomy" id="2498145"/>
    <lineage>
        <taxon>Bacteria</taxon>
        <taxon>Bacillati</taxon>
        <taxon>Bacillota</taxon>
        <taxon>Bacilli</taxon>
        <taxon>Bacillales</taxon>
        <taxon>Bacillaceae</taxon>
        <taxon>Lysinibacillus</taxon>
    </lineage>
</organism>
<dbReference type="EMBL" id="RYYR01000013">
    <property type="protein sequence ID" value="RUL51928.1"/>
    <property type="molecule type" value="Genomic_DNA"/>
</dbReference>
<keyword evidence="2" id="KW-1185">Reference proteome</keyword>
<sequence length="346" mass="38953">MKQIHVNEKCSGCGLCIVNSPYLQENAEGNAEPVAGMAIQEKDMDSVMKVVGECPESALQIVETGNTNKTGAAGITDIINALKNQCDNFSVKKVSNSDIKLNIKDYYIPIPSSSREYKRDYSSESSAKSAAKDEFNRLCYSETAFRPMIKKVFVEYKVNVLKPYYTCTDTEDSAYYAYNQQIRKLLSDAYAEIGEVLGGNNKIPEDWKKFSVYLKEKDGNIVQLTMFDERSTSSGIISTMKDISHTGLNDYVNGMDFDYDEKYVGEGLFGKVKYKNVWYYSGFHDAAKEFIDDLTWAIGHMSSDIEEGVVIDVNHALKSFEKKVKEELSAKISELENLCKNQMIPN</sequence>
<name>A0A3S0P3U4_9BACI</name>
<dbReference type="Proteomes" id="UP000287910">
    <property type="component" value="Unassembled WGS sequence"/>
</dbReference>
<dbReference type="Gene3D" id="3.30.70.20">
    <property type="match status" value="1"/>
</dbReference>
<reference evidence="1 2" key="1">
    <citation type="submission" date="2018-12" db="EMBL/GenBank/DDBJ databases">
        <title>Lysinibacillus antri sp. nov., isolated from a cave soil.</title>
        <authorList>
            <person name="Narsing Rao M.P."/>
            <person name="Zhang H."/>
            <person name="Dong Z.-Y."/>
            <person name="Niu X.-K."/>
            <person name="Zhang K."/>
            <person name="Fang B.-Z."/>
            <person name="Kang Y.-Q."/>
            <person name="Xiao M."/>
            <person name="Li W.-J."/>
        </authorList>
    </citation>
    <scope>NUCLEOTIDE SEQUENCE [LARGE SCALE GENOMIC DNA]</scope>
    <source>
        <strain evidence="1 2">SYSU K30002</strain>
    </source>
</reference>
<accession>A0A3S0P3U4</accession>
<gene>
    <name evidence="1" type="ORF">EK386_11345</name>
</gene>
<comment type="caution">
    <text evidence="1">The sequence shown here is derived from an EMBL/GenBank/DDBJ whole genome shotgun (WGS) entry which is preliminary data.</text>
</comment>
<dbReference type="RefSeq" id="WP_126659284.1">
    <property type="nucleotide sequence ID" value="NZ_RYYR01000013.1"/>
</dbReference>
<proteinExistence type="predicted"/>
<evidence type="ECO:0000313" key="1">
    <source>
        <dbReference type="EMBL" id="RUL51928.1"/>
    </source>
</evidence>
<protein>
    <submittedName>
        <fullName evidence="1">Uncharacterized protein</fullName>
    </submittedName>
</protein>